<feature type="repeat" description="TPR" evidence="3">
    <location>
        <begin position="934"/>
        <end position="967"/>
    </location>
</feature>
<dbReference type="PROSITE" id="PS00108">
    <property type="entry name" value="PROTEIN_KINASE_ST"/>
    <property type="match status" value="1"/>
</dbReference>
<feature type="compositionally biased region" description="Polar residues" evidence="5">
    <location>
        <begin position="123"/>
        <end position="135"/>
    </location>
</feature>
<feature type="compositionally biased region" description="Basic and acidic residues" evidence="5">
    <location>
        <begin position="1143"/>
        <end position="1156"/>
    </location>
</feature>
<feature type="domain" description="Protein kinase" evidence="6">
    <location>
        <begin position="1248"/>
        <end position="1537"/>
    </location>
</feature>
<organism evidence="7 8">
    <name type="scientific">Thalassiosira oceanica</name>
    <name type="common">Marine diatom</name>
    <dbReference type="NCBI Taxonomy" id="159749"/>
    <lineage>
        <taxon>Eukaryota</taxon>
        <taxon>Sar</taxon>
        <taxon>Stramenopiles</taxon>
        <taxon>Ochrophyta</taxon>
        <taxon>Bacillariophyta</taxon>
        <taxon>Coscinodiscophyceae</taxon>
        <taxon>Thalassiosirophycidae</taxon>
        <taxon>Thalassiosirales</taxon>
        <taxon>Thalassiosiraceae</taxon>
        <taxon>Thalassiosira</taxon>
    </lineage>
</organism>
<evidence type="ECO:0000256" key="2">
    <source>
        <dbReference type="ARBA" id="ARBA00022840"/>
    </source>
</evidence>
<proteinExistence type="predicted"/>
<dbReference type="InterPro" id="IPR011009">
    <property type="entry name" value="Kinase-like_dom_sf"/>
</dbReference>
<feature type="compositionally biased region" description="Basic and acidic residues" evidence="5">
    <location>
        <begin position="1088"/>
        <end position="1099"/>
    </location>
</feature>
<dbReference type="PANTHER" id="PTHR27001:SF931">
    <property type="entry name" value="OS11G0664100 PROTEIN"/>
    <property type="match status" value="1"/>
</dbReference>
<keyword evidence="8" id="KW-1185">Reference proteome</keyword>
<evidence type="ECO:0000313" key="8">
    <source>
        <dbReference type="Proteomes" id="UP000266841"/>
    </source>
</evidence>
<dbReference type="SUPFAM" id="SSF48452">
    <property type="entry name" value="TPR-like"/>
    <property type="match status" value="1"/>
</dbReference>
<dbReference type="Gene3D" id="1.10.510.10">
    <property type="entry name" value="Transferase(Phosphotransferase) domain 1"/>
    <property type="match status" value="1"/>
</dbReference>
<evidence type="ECO:0000313" key="7">
    <source>
        <dbReference type="EMBL" id="EJK54581.1"/>
    </source>
</evidence>
<feature type="region of interest" description="Disordered" evidence="5">
    <location>
        <begin position="68"/>
        <end position="148"/>
    </location>
</feature>
<dbReference type="InterPro" id="IPR035983">
    <property type="entry name" value="Hect_E3_ubiquitin_ligase"/>
</dbReference>
<feature type="region of interest" description="Disordered" evidence="5">
    <location>
        <begin position="308"/>
        <end position="383"/>
    </location>
</feature>
<reference evidence="7 8" key="1">
    <citation type="journal article" date="2012" name="Genome Biol.">
        <title>Genome and low-iron response of an oceanic diatom adapted to chronic iron limitation.</title>
        <authorList>
            <person name="Lommer M."/>
            <person name="Specht M."/>
            <person name="Roy A.S."/>
            <person name="Kraemer L."/>
            <person name="Andreson R."/>
            <person name="Gutowska M.A."/>
            <person name="Wolf J."/>
            <person name="Bergner S.V."/>
            <person name="Schilhabel M.B."/>
            <person name="Klostermeier U.C."/>
            <person name="Beiko R.G."/>
            <person name="Rosenstiel P."/>
            <person name="Hippler M."/>
            <person name="Laroche J."/>
        </authorList>
    </citation>
    <scope>NUCLEOTIDE SEQUENCE [LARGE SCALE GENOMIC DNA]</scope>
    <source>
        <strain evidence="7 8">CCMP1005</strain>
    </source>
</reference>
<feature type="compositionally biased region" description="Low complexity" evidence="5">
    <location>
        <begin position="1121"/>
        <end position="1133"/>
    </location>
</feature>
<feature type="compositionally biased region" description="Low complexity" evidence="5">
    <location>
        <begin position="73"/>
        <end position="98"/>
    </location>
</feature>
<dbReference type="SMART" id="SM00028">
    <property type="entry name" value="TPR"/>
    <property type="match status" value="3"/>
</dbReference>
<dbReference type="PROSITE" id="PS50005">
    <property type="entry name" value="TPR"/>
    <property type="match status" value="1"/>
</dbReference>
<name>K0S0I3_THAOC</name>
<feature type="binding site" evidence="4">
    <location>
        <position position="1277"/>
    </location>
    <ligand>
        <name>ATP</name>
        <dbReference type="ChEBI" id="CHEBI:30616"/>
    </ligand>
</feature>
<evidence type="ECO:0000259" key="6">
    <source>
        <dbReference type="PROSITE" id="PS50011"/>
    </source>
</evidence>
<feature type="compositionally biased region" description="Polar residues" evidence="5">
    <location>
        <begin position="105"/>
        <end position="116"/>
    </location>
</feature>
<feature type="compositionally biased region" description="Basic and acidic residues" evidence="5">
    <location>
        <begin position="211"/>
        <end position="226"/>
    </location>
</feature>
<accession>K0S0I3</accession>
<sequence length="1720" mass="191151">MSAGGSSPENAGGTTPVINAIADINAIAHRVDDTVYEATRVEPEDGSRVKGKVGKKIAKKFRQIFTLKKKSSDVSSSTSRSYHASTSSSSQDTAAETTYTGSGGRPSNPSLGSTQFVCGDNTPDASRSTPASVSRTLEERTPNGLSINEIANAFHLSNHERTSEMERITEEHLAVVRSIENSRIAEGRPSNVPNEVGDDAEDSNVPPLPHWRPEGRDSSGLRRDQSESINEMPPINVVSNHDGRSVVSEITLDPHVVDPGPRWHPTVEGENQTNEEEHELQSAILNTDDDAPPVPDIVDDLEARIQRKNRENSSEGPRLPHSASAFDDPDSDEEDYLSMDEDAREDARAAAEDRLARILRRKNRRNTSEGRPKHGQDEGSAASDKVQKLIYGADANGWERVLLIDDVYGNMYQWVNSNVDYRTSVRKIHRSSVVLVPLNEGLVPPTAQGDGGDVVLEHSEIASTTEKNIDEKRSWLKSKLDHKSDKPVCVSVNSERGLLIEAMFEILPLSREDLRRQWLFKVDGETVTACRFFALASAELFSPELGMWTSDSSGFYTINPSSGLIFAKMILSEEKMKYRLHSQMLRHLVGWPVALYDPDQLALEGDGMECHKDLELMLNGGHGESVISSDIKITESMMEETKAGAKEYLKSLDNEMNWLLVEVDPSELSRLVSLFSWPVRRGETRPLPSPGVRMDGRLGNNWLTCQVVAGPTASDDTIQVHFDGTTNRHDASLTIEDFTLGRVYPLYTRVGRCSGLTEFTVYFRGADQSKSTYLFGHPFQVQCHTEWSLARATANILRMSLEHFSLHHFKTRERGGPFLKTDLTLTKALSESLAMALLDVDNSNLRLKLSNPSMNRRQIIPEAIRKQLEMLPFEIRVVRSNAPLGTGPKEAEANFPCELSRTVGNYFTPQMAIALHWRDDRDFEEDERQQVSQAELIRAEGDEAMSSGDMSEAISLYTRALELKPDDFQALCSRSDSFLKSGNPKEAKKDQMQVILMKPLSAKDFYLKGAAMCSADQHRRAESLFKEGLTQFPGDQDLLYGLENLCLSEEFEDALSILSDTQQHEDHSQADFDDAMQSRASRDVPITDDDRMKSPDSLDARISTQDEQGHRSDLNSRRSIESSNIPSASPASPMQSNIVSSERSNEPRLANDDDVNRSSSQCDGNAVDDGAQTPNQFNDDDEDLDVFERLALETTGARRHQVLESINEGEASGDIAEEQCRIGLVSVLEKLSVDPVTLSPQYVSSLRSKPETVLGGGFYGKVVLGVDQAINHQFAIKLVNPLAIEEKFSGRLKSIQKSFQNEIQILSRLSHPNIAKLYGYCMGDGLEDACLLYEYAQNGSLDRFWASRLGRARLSDAKIRCQIALEVALVLKYMHEGVGENTKCFHRDIKSGNVCLTTDFRVRVIDCGLGKYVTEQLGRFSSGGPSGTPGYTCPHYLMGGCAYESACDVFSFGVLLCDLITGSSSSHKSQHYFRYKTKTIKGGPTCLVENADECADWEGISLECLVDLALRCMESIPADRPDVVDVLWIGSVRDIAMRTTRELIYNDGCPKDKFAFEQIMMPVMENRLRQLSELQVKLCAGNGLPCGRTVTDKARITIKYSTEWLRSIAPALKASLEKIDLKIDVLPDDRETFHEWVEQLLDDNQRRLFEELKSNTGDRSANTSALQTLVGNALSYVAERAAATNITWQSEMTPVLDHVTNEPTFVLNEYASDPAYTSPL</sequence>
<dbReference type="Pfam" id="PF00069">
    <property type="entry name" value="Pkinase"/>
    <property type="match status" value="1"/>
</dbReference>
<dbReference type="EMBL" id="AGNL01035625">
    <property type="protein sequence ID" value="EJK54581.1"/>
    <property type="molecule type" value="Genomic_DNA"/>
</dbReference>
<dbReference type="eggNOG" id="ENOG502QTCP">
    <property type="taxonomic scope" value="Eukaryota"/>
</dbReference>
<feature type="compositionally biased region" description="Acidic residues" evidence="5">
    <location>
        <begin position="327"/>
        <end position="344"/>
    </location>
</feature>
<dbReference type="SUPFAM" id="SSF56204">
    <property type="entry name" value="Hect, E3 ligase catalytic domain"/>
    <property type="match status" value="1"/>
</dbReference>
<keyword evidence="3" id="KW-0802">TPR repeat</keyword>
<dbReference type="SMART" id="SM00220">
    <property type="entry name" value="S_TKc"/>
    <property type="match status" value="1"/>
</dbReference>
<dbReference type="OrthoDB" id="206587at2759"/>
<dbReference type="InterPro" id="IPR017441">
    <property type="entry name" value="Protein_kinase_ATP_BS"/>
</dbReference>
<dbReference type="InterPro" id="IPR011990">
    <property type="entry name" value="TPR-like_helical_dom_sf"/>
</dbReference>
<protein>
    <recommendedName>
        <fullName evidence="6">Protein kinase domain-containing protein</fullName>
    </recommendedName>
</protein>
<dbReference type="PANTHER" id="PTHR27001">
    <property type="entry name" value="OS01G0253100 PROTEIN"/>
    <property type="match status" value="1"/>
</dbReference>
<feature type="region of interest" description="Disordered" evidence="5">
    <location>
        <begin position="179"/>
        <end position="276"/>
    </location>
</feature>
<evidence type="ECO:0000256" key="5">
    <source>
        <dbReference type="SAM" id="MobiDB-lite"/>
    </source>
</evidence>
<dbReference type="Gene3D" id="3.90.1750.10">
    <property type="entry name" value="Hect, E3 ligase catalytic domains"/>
    <property type="match status" value="1"/>
</dbReference>
<feature type="region of interest" description="Disordered" evidence="5">
    <location>
        <begin position="1061"/>
        <end position="1181"/>
    </location>
</feature>
<dbReference type="GO" id="GO:0004842">
    <property type="term" value="F:ubiquitin-protein transferase activity"/>
    <property type="evidence" value="ECO:0007669"/>
    <property type="project" value="InterPro"/>
</dbReference>
<feature type="compositionally biased region" description="Basic and acidic residues" evidence="5">
    <location>
        <begin position="1107"/>
        <end position="1120"/>
    </location>
</feature>
<dbReference type="GO" id="GO:0005524">
    <property type="term" value="F:ATP binding"/>
    <property type="evidence" value="ECO:0007669"/>
    <property type="project" value="UniProtKB-UniRule"/>
</dbReference>
<dbReference type="InterPro" id="IPR019734">
    <property type="entry name" value="TPR_rpt"/>
</dbReference>
<evidence type="ECO:0000256" key="4">
    <source>
        <dbReference type="PROSITE-ProRule" id="PRU10141"/>
    </source>
</evidence>
<comment type="caution">
    <text evidence="7">The sequence shown here is derived from an EMBL/GenBank/DDBJ whole genome shotgun (WGS) entry which is preliminary data.</text>
</comment>
<feature type="compositionally biased region" description="Basic and acidic residues" evidence="5">
    <location>
        <begin position="366"/>
        <end position="377"/>
    </location>
</feature>
<dbReference type="PROSITE" id="PS00107">
    <property type="entry name" value="PROTEIN_KINASE_ATP"/>
    <property type="match status" value="1"/>
</dbReference>
<gene>
    <name evidence="7" type="ORF">THAOC_25776</name>
</gene>
<keyword evidence="1 4" id="KW-0547">Nucleotide-binding</keyword>
<dbReference type="Proteomes" id="UP000266841">
    <property type="component" value="Unassembled WGS sequence"/>
</dbReference>
<dbReference type="InterPro" id="IPR000719">
    <property type="entry name" value="Prot_kinase_dom"/>
</dbReference>
<dbReference type="InterPro" id="IPR008271">
    <property type="entry name" value="Ser/Thr_kinase_AS"/>
</dbReference>
<dbReference type="PROSITE" id="PS50011">
    <property type="entry name" value="PROTEIN_KINASE_DOM"/>
    <property type="match status" value="1"/>
</dbReference>
<evidence type="ECO:0000256" key="1">
    <source>
        <dbReference type="ARBA" id="ARBA00022741"/>
    </source>
</evidence>
<dbReference type="GO" id="GO:0004672">
    <property type="term" value="F:protein kinase activity"/>
    <property type="evidence" value="ECO:0007669"/>
    <property type="project" value="InterPro"/>
</dbReference>
<feature type="compositionally biased region" description="Basic and acidic residues" evidence="5">
    <location>
        <begin position="345"/>
        <end position="356"/>
    </location>
</feature>
<dbReference type="GO" id="GO:0005886">
    <property type="term" value="C:plasma membrane"/>
    <property type="evidence" value="ECO:0007669"/>
    <property type="project" value="TreeGrafter"/>
</dbReference>
<evidence type="ECO:0000256" key="3">
    <source>
        <dbReference type="PROSITE-ProRule" id="PRU00339"/>
    </source>
</evidence>
<keyword evidence="2 4" id="KW-0067">ATP-binding</keyword>
<dbReference type="Gene3D" id="1.25.40.10">
    <property type="entry name" value="Tetratricopeptide repeat domain"/>
    <property type="match status" value="1"/>
</dbReference>
<dbReference type="SUPFAM" id="SSF56112">
    <property type="entry name" value="Protein kinase-like (PK-like)"/>
    <property type="match status" value="1"/>
</dbReference>